<comment type="caution">
    <text evidence="4">The sequence shown here is derived from an EMBL/GenBank/DDBJ whole genome shotgun (WGS) entry which is preliminary data.</text>
</comment>
<name>A0A1V4AQH4_9BACT</name>
<dbReference type="GO" id="GO:0005829">
    <property type="term" value="C:cytosol"/>
    <property type="evidence" value="ECO:0007669"/>
    <property type="project" value="TreeGrafter"/>
</dbReference>
<sequence length="349" mass="39761">MNFLKIFVLLPANVHIAIPIFSSASEVYMSGQPSEPTTLSFEQIFTEELEQIFHEDVFYPELTIEAICNGEELVEIPLIEKNVYSRAQRAQLVGLAFSGGGIRSATFNLGVLQGMAELGILSIFNYLSTVSGGGYIGSWLIAWIKKEGNKKNGNNNEIKKTGLDAVIEKLKPDWNTPDNKEPEEIHRLRDYSNYLTPRKGLLGADTWLLLTTYLRNSFFNLLILVLVLFAIITFINFLLISLYHPESPFHCCMNIACWVIPPIFIIICISFLSGSTERKWLPFVLIIVVLFLSYGLWKGYYIGSVDCWIWFSALFLIISFLFVLFSTTRSEIDTCKVLKKNFIFFCFQD</sequence>
<evidence type="ECO:0000313" key="4">
    <source>
        <dbReference type="EMBL" id="OOP55357.1"/>
    </source>
</evidence>
<dbReference type="AlphaFoldDB" id="A0A1V4AQH4"/>
<keyword evidence="2" id="KW-0812">Transmembrane</keyword>
<evidence type="ECO:0000259" key="3">
    <source>
        <dbReference type="Pfam" id="PF01734"/>
    </source>
</evidence>
<dbReference type="GO" id="GO:0004623">
    <property type="term" value="F:phospholipase A2 activity"/>
    <property type="evidence" value="ECO:0007669"/>
    <property type="project" value="TreeGrafter"/>
</dbReference>
<feature type="transmembrane region" description="Helical" evidence="2">
    <location>
        <begin position="309"/>
        <end position="327"/>
    </location>
</feature>
<dbReference type="PANTHER" id="PTHR10728">
    <property type="entry name" value="CYTOSOLIC PHOSPHOLIPASE A2"/>
    <property type="match status" value="1"/>
</dbReference>
<dbReference type="GO" id="GO:0046475">
    <property type="term" value="P:glycerophospholipid catabolic process"/>
    <property type="evidence" value="ECO:0007669"/>
    <property type="project" value="TreeGrafter"/>
</dbReference>
<feature type="domain" description="PNPLA" evidence="3">
    <location>
        <begin position="95"/>
        <end position="216"/>
    </location>
</feature>
<dbReference type="Proteomes" id="UP000189681">
    <property type="component" value="Unassembled WGS sequence"/>
</dbReference>
<dbReference type="PANTHER" id="PTHR10728:SF40">
    <property type="entry name" value="PATATIN FAMILY PROTEIN"/>
    <property type="match status" value="1"/>
</dbReference>
<feature type="transmembrane region" description="Helical" evidence="2">
    <location>
        <begin position="255"/>
        <end position="273"/>
    </location>
</feature>
<dbReference type="Pfam" id="PF01734">
    <property type="entry name" value="Patatin"/>
    <property type="match status" value="1"/>
</dbReference>
<evidence type="ECO:0000256" key="1">
    <source>
        <dbReference type="ARBA" id="ARBA00023098"/>
    </source>
</evidence>
<keyword evidence="1" id="KW-0443">Lipid metabolism</keyword>
<dbReference type="EMBL" id="AYTS01000148">
    <property type="protein sequence ID" value="OOP55357.1"/>
    <property type="molecule type" value="Genomic_DNA"/>
</dbReference>
<feature type="transmembrane region" description="Helical" evidence="2">
    <location>
        <begin position="218"/>
        <end position="243"/>
    </location>
</feature>
<gene>
    <name evidence="4" type="ORF">AYP45_14985</name>
</gene>
<keyword evidence="2" id="KW-1133">Transmembrane helix</keyword>
<keyword evidence="2" id="KW-0472">Membrane</keyword>
<reference evidence="4 5" key="1">
    <citation type="journal article" date="2017" name="Water Res.">
        <title>Discovery and metagenomic analysis of an anammox bacterial enrichment related to Candidatus "Brocadia caroliniensis" in a full-scale glycerol-fed nitritation-denitritation separate centrate treatment process.</title>
        <authorList>
            <person name="Park H."/>
            <person name="Brotto A.C."/>
            <person name="van Loosdrecht M.C."/>
            <person name="Chandran K."/>
        </authorList>
    </citation>
    <scope>NUCLEOTIDE SEQUENCE [LARGE SCALE GENOMIC DNA]</scope>
    <source>
        <strain evidence="4">26THWARD</strain>
    </source>
</reference>
<dbReference type="Gene3D" id="3.40.1090.10">
    <property type="entry name" value="Cytosolic phospholipase A2 catalytic domain"/>
    <property type="match status" value="1"/>
</dbReference>
<protein>
    <recommendedName>
        <fullName evidence="3">PNPLA domain-containing protein</fullName>
    </recommendedName>
</protein>
<evidence type="ECO:0000256" key="2">
    <source>
        <dbReference type="SAM" id="Phobius"/>
    </source>
</evidence>
<proteinExistence type="predicted"/>
<organism evidence="4 5">
    <name type="scientific">Candidatus Brocadia carolinensis</name>
    <dbReference type="NCBI Taxonomy" id="1004156"/>
    <lineage>
        <taxon>Bacteria</taxon>
        <taxon>Pseudomonadati</taxon>
        <taxon>Planctomycetota</taxon>
        <taxon>Candidatus Brocadiia</taxon>
        <taxon>Candidatus Brocadiales</taxon>
        <taxon>Candidatus Brocadiaceae</taxon>
        <taxon>Candidatus Brocadia</taxon>
    </lineage>
</organism>
<dbReference type="STRING" id="1004156.AYP45_14985"/>
<dbReference type="InterPro" id="IPR016035">
    <property type="entry name" value="Acyl_Trfase/lysoPLipase"/>
</dbReference>
<feature type="transmembrane region" description="Helical" evidence="2">
    <location>
        <begin position="123"/>
        <end position="144"/>
    </location>
</feature>
<dbReference type="SUPFAM" id="SSF52151">
    <property type="entry name" value="FabD/lysophospholipase-like"/>
    <property type="match status" value="1"/>
</dbReference>
<evidence type="ECO:0000313" key="5">
    <source>
        <dbReference type="Proteomes" id="UP000189681"/>
    </source>
</evidence>
<accession>A0A1V4AQH4</accession>
<feature type="transmembrane region" description="Helical" evidence="2">
    <location>
        <begin position="280"/>
        <end position="297"/>
    </location>
</feature>
<dbReference type="InterPro" id="IPR002641">
    <property type="entry name" value="PNPLA_dom"/>
</dbReference>